<dbReference type="EMBL" id="QKWP01000074">
    <property type="protein sequence ID" value="RIB28160.1"/>
    <property type="molecule type" value="Genomic_DNA"/>
</dbReference>
<dbReference type="AlphaFoldDB" id="A0A397W077"/>
<feature type="coiled-coil region" evidence="1">
    <location>
        <begin position="224"/>
        <end position="251"/>
    </location>
</feature>
<sequence length="1096" mass="131314">MNKEYNNDTFNDPEIDEDIRPIRINYFTRIYGQDHYNEELTTEEYEELIDEDEDPELREARLLSMNQDVRTRPMSNTEIREEMKNAEEVLKEQGNISLCKECLMPKEKNTIGYCEDCQKEVNAKVINLFIEEESKEKSIEKSRQENLEEMYNKARKDNELYRKQTEEQDQMDFEEEIKEIPRSRPTSPGYNTDRKIEELYAIFGLMAEQQFKLTQENKALARRVTILEQLTLELQNENQKLKRKLKDTQEHVNLEDPSEDKTDEMKLQEYIDIQDQKGRQFSTLYTKERLIKQFKDLKDQLVKEIKRTAHQFKEETKKELTISNTFESQNYIYIFDKVTIINYKLWEIDSKELTTEKLEEFQYQYYRLIKTIIIYFIPNSKLNEYCYLEFRRKHQRIPTAKELLEGTYNNNKERTQEPQLSETEKAYLNRTLLALEGARNIQENDQATQIIFLNTGLTQATQDYLLQHHTQLILETSTTRRNPRTNNLEIIGTPIITEAIGILLQTAFGQYTKIILLLENYKSEIVKELTTLETPRLKEYYKTALISISVNQRILEERIKEISIQNIEGEIVDKIIETLLYINNTKLGAILLTLEGAKSIAREFYLHILEYDKQRPNRIPPHILTRTATLFPDLTGRELAEEQKKQRNIYNNFLDNTQAQIEGIKKRLLAESPEFCKIFEDNPETEETEFYYGDYNNQFTILPFRFHHLILHHLEAIDNILYSEGARNKIYFEEEESYISAYTEINKLSQEFLDQTKKEEIIIKELKEEYFKRTGRKIEEYGYCTIASDIKEIEPEYLEHEELYKKLDYLHSIIINNIGQYLIKRKETYDTVGELNIYNCYSDNRTWNKLTIARSIFKLQEQVYQPYLGHEIGIVAANNLYADIIENIILSIKGDQFHQKIESTIEKPQYFSHLAITRRIKLKLKYIRPEYLFEQYHLFLVKPEDLGETKYIKKNKRKEPIEALYKNLEKLKSDLKAELFELALRYESKNNETLNIHNCYENEEYWEIVDTIRRINLTIEYQEQTYSQYYQAQPEKEKQERLQSSYIKFLEELYEKQVGIWIANQYVIVETYEELEKYHEQYWERESISVLEQPLQ</sequence>
<dbReference type="Proteomes" id="UP000266673">
    <property type="component" value="Unassembled WGS sequence"/>
</dbReference>
<keyword evidence="3" id="KW-1185">Reference proteome</keyword>
<name>A0A397W077_9GLOM</name>
<proteinExistence type="predicted"/>
<evidence type="ECO:0000256" key="1">
    <source>
        <dbReference type="SAM" id="Coils"/>
    </source>
</evidence>
<protein>
    <submittedName>
        <fullName evidence="2">Uncharacterized protein</fullName>
    </submittedName>
</protein>
<keyword evidence="1" id="KW-0175">Coiled coil</keyword>
<organism evidence="2 3">
    <name type="scientific">Gigaspora rosea</name>
    <dbReference type="NCBI Taxonomy" id="44941"/>
    <lineage>
        <taxon>Eukaryota</taxon>
        <taxon>Fungi</taxon>
        <taxon>Fungi incertae sedis</taxon>
        <taxon>Mucoromycota</taxon>
        <taxon>Glomeromycotina</taxon>
        <taxon>Glomeromycetes</taxon>
        <taxon>Diversisporales</taxon>
        <taxon>Gigasporaceae</taxon>
        <taxon>Gigaspora</taxon>
    </lineage>
</organism>
<evidence type="ECO:0000313" key="2">
    <source>
        <dbReference type="EMBL" id="RIB28160.1"/>
    </source>
</evidence>
<evidence type="ECO:0000313" key="3">
    <source>
        <dbReference type="Proteomes" id="UP000266673"/>
    </source>
</evidence>
<comment type="caution">
    <text evidence="2">The sequence shown here is derived from an EMBL/GenBank/DDBJ whole genome shotgun (WGS) entry which is preliminary data.</text>
</comment>
<accession>A0A397W077</accession>
<reference evidence="2 3" key="1">
    <citation type="submission" date="2018-06" db="EMBL/GenBank/DDBJ databases">
        <title>Comparative genomics reveals the genomic features of Rhizophagus irregularis, R. cerebriforme, R. diaphanum and Gigaspora rosea, and their symbiotic lifestyle signature.</title>
        <authorList>
            <person name="Morin E."/>
            <person name="San Clemente H."/>
            <person name="Chen E.C.H."/>
            <person name="De La Providencia I."/>
            <person name="Hainaut M."/>
            <person name="Kuo A."/>
            <person name="Kohler A."/>
            <person name="Murat C."/>
            <person name="Tang N."/>
            <person name="Roy S."/>
            <person name="Loubradou J."/>
            <person name="Henrissat B."/>
            <person name="Grigoriev I.V."/>
            <person name="Corradi N."/>
            <person name="Roux C."/>
            <person name="Martin F.M."/>
        </authorList>
    </citation>
    <scope>NUCLEOTIDE SEQUENCE [LARGE SCALE GENOMIC DNA]</scope>
    <source>
        <strain evidence="2 3">DAOM 194757</strain>
    </source>
</reference>
<gene>
    <name evidence="2" type="ORF">C2G38_2158571</name>
</gene>
<feature type="coiled-coil region" evidence="1">
    <location>
        <begin position="130"/>
        <end position="164"/>
    </location>
</feature>